<feature type="disulfide bond" evidence="5">
    <location>
        <begin position="152"/>
        <end position="162"/>
    </location>
</feature>
<dbReference type="SMART" id="SM00202">
    <property type="entry name" value="SR"/>
    <property type="match status" value="3"/>
</dbReference>
<keyword evidence="1" id="KW-0732">Signal</keyword>
<evidence type="ECO:0000256" key="5">
    <source>
        <dbReference type="PROSITE-ProRule" id="PRU00196"/>
    </source>
</evidence>
<gene>
    <name evidence="7" type="ORF">OFUS_LOCUS15627</name>
</gene>
<keyword evidence="4" id="KW-0325">Glycoprotein</keyword>
<dbReference type="PANTHER" id="PTHR19331:SF487">
    <property type="entry name" value="SOLUBLE SCAVENGER RECEPTOR CYSTEINE-RICH DOMAIN-CONTAINING PROTEIN SSC5D"/>
    <property type="match status" value="1"/>
</dbReference>
<dbReference type="Gene3D" id="3.10.250.10">
    <property type="entry name" value="SRCR-like domain"/>
    <property type="match status" value="3"/>
</dbReference>
<comment type="caution">
    <text evidence="7">The sequence shown here is derived from an EMBL/GenBank/DDBJ whole genome shotgun (WGS) entry which is preliminary data.</text>
</comment>
<dbReference type="FunFam" id="3.10.250.10:FF:000001">
    <property type="entry name" value="Lysyl oxidase 4 isoform X1"/>
    <property type="match status" value="1"/>
</dbReference>
<evidence type="ECO:0000256" key="1">
    <source>
        <dbReference type="ARBA" id="ARBA00022729"/>
    </source>
</evidence>
<dbReference type="PRINTS" id="PR00258">
    <property type="entry name" value="SPERACTRCPTR"/>
</dbReference>
<evidence type="ECO:0000256" key="2">
    <source>
        <dbReference type="ARBA" id="ARBA00022737"/>
    </source>
</evidence>
<name>A0A8S4PAY9_OWEFU</name>
<evidence type="ECO:0000313" key="8">
    <source>
        <dbReference type="Proteomes" id="UP000749559"/>
    </source>
</evidence>
<dbReference type="EMBL" id="CAIIXF020000007">
    <property type="protein sequence ID" value="CAH1790417.1"/>
    <property type="molecule type" value="Genomic_DNA"/>
</dbReference>
<accession>A0A8S4PAY9</accession>
<evidence type="ECO:0000259" key="6">
    <source>
        <dbReference type="PROSITE" id="PS50287"/>
    </source>
</evidence>
<keyword evidence="3 5" id="KW-1015">Disulfide bond</keyword>
<sequence length="286" mass="30575">WGTVCDDLFDTNDAKVACKHLGWNFEEATVIASSHVPDGSGPTWLDDMKCSGTEKTLFECSHRGWGVENCNHTEDVGVSCNGGLRLVGGDASGRLEVFYNGSWGTVCNDGFDLNDAKVACRHLGLGSEGATVVASPNVPDGSDPTWLDDMDCIGTEKTLFECRHRGWGVENCNHNEDVGVSCNGGLRLIGGVASGRLEVFYNGSWGTVCDDSFDTNDAKVACRHLGFESERATVIQSSNVTDGSGPIWLDDSNCVGTERTLFACNHNDWGDEDCGHDEDVGVSCSG</sequence>
<comment type="caution">
    <text evidence="5">Lacks conserved residue(s) required for the propagation of feature annotation.</text>
</comment>
<dbReference type="Pfam" id="PF00530">
    <property type="entry name" value="SRCR"/>
    <property type="match status" value="3"/>
</dbReference>
<dbReference type="OrthoDB" id="6156774at2759"/>
<feature type="disulfide bond" evidence="5">
    <location>
        <begin position="50"/>
        <end position="60"/>
    </location>
</feature>
<evidence type="ECO:0000256" key="4">
    <source>
        <dbReference type="ARBA" id="ARBA00023180"/>
    </source>
</evidence>
<keyword evidence="8" id="KW-1185">Reference proteome</keyword>
<dbReference type="FunFam" id="3.10.250.10:FF:000006">
    <property type="entry name" value="neurotrypsin isoform X2"/>
    <property type="match status" value="1"/>
</dbReference>
<evidence type="ECO:0000256" key="3">
    <source>
        <dbReference type="ARBA" id="ARBA00023157"/>
    </source>
</evidence>
<keyword evidence="2" id="KW-0677">Repeat</keyword>
<dbReference type="PANTHER" id="PTHR19331">
    <property type="entry name" value="SCAVENGER RECEPTOR DOMAIN-CONTAINING"/>
    <property type="match status" value="1"/>
</dbReference>
<proteinExistence type="predicted"/>
<feature type="non-terminal residue" evidence="7">
    <location>
        <position position="1"/>
    </location>
</feature>
<feature type="domain" description="SRCR" evidence="6">
    <location>
        <begin position="84"/>
        <end position="183"/>
    </location>
</feature>
<dbReference type="PROSITE" id="PS00420">
    <property type="entry name" value="SRCR_1"/>
    <property type="match status" value="1"/>
</dbReference>
<evidence type="ECO:0000313" key="7">
    <source>
        <dbReference type="EMBL" id="CAH1790417.1"/>
    </source>
</evidence>
<dbReference type="InterPro" id="IPR001190">
    <property type="entry name" value="SRCR"/>
</dbReference>
<feature type="domain" description="SRCR" evidence="6">
    <location>
        <begin position="186"/>
        <end position="285"/>
    </location>
</feature>
<dbReference type="FunFam" id="3.10.250.10:FF:000011">
    <property type="entry name" value="Scavenger receptor class A member 5"/>
    <property type="match status" value="1"/>
</dbReference>
<reference evidence="7" key="1">
    <citation type="submission" date="2022-03" db="EMBL/GenBank/DDBJ databases">
        <authorList>
            <person name="Martin C."/>
        </authorList>
    </citation>
    <scope>NUCLEOTIDE SEQUENCE</scope>
</reference>
<organism evidence="7 8">
    <name type="scientific">Owenia fusiformis</name>
    <name type="common">Polychaete worm</name>
    <dbReference type="NCBI Taxonomy" id="6347"/>
    <lineage>
        <taxon>Eukaryota</taxon>
        <taxon>Metazoa</taxon>
        <taxon>Spiralia</taxon>
        <taxon>Lophotrochozoa</taxon>
        <taxon>Annelida</taxon>
        <taxon>Polychaeta</taxon>
        <taxon>Sedentaria</taxon>
        <taxon>Canalipalpata</taxon>
        <taxon>Sabellida</taxon>
        <taxon>Oweniida</taxon>
        <taxon>Oweniidae</taxon>
        <taxon>Owenia</taxon>
    </lineage>
</organism>
<feature type="domain" description="SRCR" evidence="6">
    <location>
        <begin position="1"/>
        <end position="81"/>
    </location>
</feature>
<dbReference type="AlphaFoldDB" id="A0A8S4PAY9"/>
<dbReference type="GO" id="GO:0016020">
    <property type="term" value="C:membrane"/>
    <property type="evidence" value="ECO:0007669"/>
    <property type="project" value="InterPro"/>
</dbReference>
<protein>
    <recommendedName>
        <fullName evidence="6">SRCR domain-containing protein</fullName>
    </recommendedName>
</protein>
<dbReference type="SUPFAM" id="SSF56487">
    <property type="entry name" value="SRCR-like"/>
    <property type="match status" value="3"/>
</dbReference>
<feature type="disulfide bond" evidence="5">
    <location>
        <begin position="254"/>
        <end position="264"/>
    </location>
</feature>
<dbReference type="PROSITE" id="PS50287">
    <property type="entry name" value="SRCR_2"/>
    <property type="match status" value="3"/>
</dbReference>
<dbReference type="InterPro" id="IPR036772">
    <property type="entry name" value="SRCR-like_dom_sf"/>
</dbReference>
<dbReference type="Proteomes" id="UP000749559">
    <property type="component" value="Unassembled WGS sequence"/>
</dbReference>